<dbReference type="AlphaFoldDB" id="A0A1Y2EDV0"/>
<protein>
    <recommendedName>
        <fullName evidence="4">Secreted protein</fullName>
    </recommendedName>
</protein>
<accession>A0A1Y2EDV0</accession>
<feature type="chain" id="PRO_5013277017" description="Secreted protein" evidence="1">
    <location>
        <begin position="22"/>
        <end position="68"/>
    </location>
</feature>
<keyword evidence="1" id="KW-0732">Signal</keyword>
<dbReference type="InParanoid" id="A0A1Y2EDV0"/>
<evidence type="ECO:0000313" key="2">
    <source>
        <dbReference type="EMBL" id="ORY68965.1"/>
    </source>
</evidence>
<keyword evidence="3" id="KW-1185">Reference proteome</keyword>
<dbReference type="Proteomes" id="UP000193689">
    <property type="component" value="Unassembled WGS sequence"/>
</dbReference>
<evidence type="ECO:0008006" key="4">
    <source>
        <dbReference type="Google" id="ProtNLM"/>
    </source>
</evidence>
<proteinExistence type="predicted"/>
<dbReference type="GeneID" id="63775899"/>
<evidence type="ECO:0000256" key="1">
    <source>
        <dbReference type="SAM" id="SignalP"/>
    </source>
</evidence>
<gene>
    <name evidence="2" type="ORF">BCR38DRAFT_424878</name>
</gene>
<dbReference type="EMBL" id="MCFJ01000003">
    <property type="protein sequence ID" value="ORY68965.1"/>
    <property type="molecule type" value="Genomic_DNA"/>
</dbReference>
<organism evidence="2 3">
    <name type="scientific">Pseudomassariella vexata</name>
    <dbReference type="NCBI Taxonomy" id="1141098"/>
    <lineage>
        <taxon>Eukaryota</taxon>
        <taxon>Fungi</taxon>
        <taxon>Dikarya</taxon>
        <taxon>Ascomycota</taxon>
        <taxon>Pezizomycotina</taxon>
        <taxon>Sordariomycetes</taxon>
        <taxon>Xylariomycetidae</taxon>
        <taxon>Amphisphaeriales</taxon>
        <taxon>Pseudomassariaceae</taxon>
        <taxon>Pseudomassariella</taxon>
    </lineage>
</organism>
<sequence length="68" mass="7199">MHVFLHLHSFVALLVCQTVSTLKSVCVLDPAGGSPRSTATANRLWAVAQKALTKSLCHTATVESLPSP</sequence>
<dbReference type="RefSeq" id="XP_040719252.1">
    <property type="nucleotide sequence ID" value="XM_040859687.1"/>
</dbReference>
<reference evidence="2 3" key="1">
    <citation type="submission" date="2016-07" db="EMBL/GenBank/DDBJ databases">
        <title>Pervasive Adenine N6-methylation of Active Genes in Fungi.</title>
        <authorList>
            <consortium name="DOE Joint Genome Institute"/>
            <person name="Mondo S.J."/>
            <person name="Dannebaum R.O."/>
            <person name="Kuo R.C."/>
            <person name="Labutti K."/>
            <person name="Haridas S."/>
            <person name="Kuo A."/>
            <person name="Salamov A."/>
            <person name="Ahrendt S.R."/>
            <person name="Lipzen A."/>
            <person name="Sullivan W."/>
            <person name="Andreopoulos W.B."/>
            <person name="Clum A."/>
            <person name="Lindquist E."/>
            <person name="Daum C."/>
            <person name="Ramamoorthy G.K."/>
            <person name="Gryganskyi A."/>
            <person name="Culley D."/>
            <person name="Magnuson J.K."/>
            <person name="James T.Y."/>
            <person name="O'Malley M.A."/>
            <person name="Stajich J.E."/>
            <person name="Spatafora J.W."/>
            <person name="Visel A."/>
            <person name="Grigoriev I.V."/>
        </authorList>
    </citation>
    <scope>NUCLEOTIDE SEQUENCE [LARGE SCALE GENOMIC DNA]</scope>
    <source>
        <strain evidence="2 3">CBS 129021</strain>
    </source>
</reference>
<feature type="signal peptide" evidence="1">
    <location>
        <begin position="1"/>
        <end position="21"/>
    </location>
</feature>
<comment type="caution">
    <text evidence="2">The sequence shown here is derived from an EMBL/GenBank/DDBJ whole genome shotgun (WGS) entry which is preliminary data.</text>
</comment>
<name>A0A1Y2EDV0_9PEZI</name>
<evidence type="ECO:0000313" key="3">
    <source>
        <dbReference type="Proteomes" id="UP000193689"/>
    </source>
</evidence>